<gene>
    <name evidence="1" type="ORF">L195_g048420</name>
</gene>
<accession>A0A2K3JL89</accession>
<reference evidence="1 2" key="1">
    <citation type="journal article" date="2014" name="Am. J. Bot.">
        <title>Genome assembly and annotation for red clover (Trifolium pratense; Fabaceae).</title>
        <authorList>
            <person name="Istvanek J."/>
            <person name="Jaros M."/>
            <person name="Krenek A."/>
            <person name="Repkova J."/>
        </authorList>
    </citation>
    <scope>NUCLEOTIDE SEQUENCE [LARGE SCALE GENOMIC DNA]</scope>
    <source>
        <strain evidence="2">cv. Tatra</strain>
        <tissue evidence="1">Young leaves</tissue>
    </source>
</reference>
<organism evidence="1 2">
    <name type="scientific">Trifolium pratense</name>
    <name type="common">Red clover</name>
    <dbReference type="NCBI Taxonomy" id="57577"/>
    <lineage>
        <taxon>Eukaryota</taxon>
        <taxon>Viridiplantae</taxon>
        <taxon>Streptophyta</taxon>
        <taxon>Embryophyta</taxon>
        <taxon>Tracheophyta</taxon>
        <taxon>Spermatophyta</taxon>
        <taxon>Magnoliopsida</taxon>
        <taxon>eudicotyledons</taxon>
        <taxon>Gunneridae</taxon>
        <taxon>Pentapetalae</taxon>
        <taxon>rosids</taxon>
        <taxon>fabids</taxon>
        <taxon>Fabales</taxon>
        <taxon>Fabaceae</taxon>
        <taxon>Papilionoideae</taxon>
        <taxon>50 kb inversion clade</taxon>
        <taxon>NPAAA clade</taxon>
        <taxon>Hologalegina</taxon>
        <taxon>IRL clade</taxon>
        <taxon>Trifolieae</taxon>
        <taxon>Trifolium</taxon>
    </lineage>
</organism>
<sequence length="62" mass="7282">MEKVDMLIGRFWAYLLRVTRLGKLLSRKPKPNKKDSSGNEMIREATGDDLFVERIRLESMQL</sequence>
<evidence type="ECO:0000313" key="2">
    <source>
        <dbReference type="Proteomes" id="UP000236291"/>
    </source>
</evidence>
<dbReference type="AlphaFoldDB" id="A0A2K3JL89"/>
<dbReference type="EMBL" id="ASHM01069184">
    <property type="protein sequence ID" value="PNX54798.1"/>
    <property type="molecule type" value="Genomic_DNA"/>
</dbReference>
<feature type="non-terminal residue" evidence="1">
    <location>
        <position position="62"/>
    </location>
</feature>
<reference evidence="1 2" key="2">
    <citation type="journal article" date="2017" name="Front. Plant Sci.">
        <title>Gene Classification and Mining of Molecular Markers Useful in Red Clover (Trifolium pratense) Breeding.</title>
        <authorList>
            <person name="Istvanek J."/>
            <person name="Dluhosova J."/>
            <person name="Dluhos P."/>
            <person name="Patkova L."/>
            <person name="Nedelnik J."/>
            <person name="Repkova J."/>
        </authorList>
    </citation>
    <scope>NUCLEOTIDE SEQUENCE [LARGE SCALE GENOMIC DNA]</scope>
    <source>
        <strain evidence="2">cv. Tatra</strain>
        <tissue evidence="1">Young leaves</tissue>
    </source>
</reference>
<name>A0A2K3JL89_TRIPR</name>
<dbReference type="ExpressionAtlas" id="A0A2K3JL89">
    <property type="expression patterns" value="baseline"/>
</dbReference>
<proteinExistence type="predicted"/>
<protein>
    <submittedName>
        <fullName evidence="1">Uncharacterized protein</fullName>
    </submittedName>
</protein>
<evidence type="ECO:0000313" key="1">
    <source>
        <dbReference type="EMBL" id="PNX54798.1"/>
    </source>
</evidence>
<comment type="caution">
    <text evidence="1">The sequence shown here is derived from an EMBL/GenBank/DDBJ whole genome shotgun (WGS) entry which is preliminary data.</text>
</comment>
<dbReference type="Proteomes" id="UP000236291">
    <property type="component" value="Unassembled WGS sequence"/>
</dbReference>